<reference evidence="3 4" key="1">
    <citation type="journal article" date="2018" name="Nat. Genet.">
        <title>The Rosa genome provides new insights in the design of modern roses.</title>
        <authorList>
            <person name="Bendahmane M."/>
        </authorList>
    </citation>
    <scope>NUCLEOTIDE SEQUENCE [LARGE SCALE GENOMIC DNA]</scope>
    <source>
        <strain evidence="4">cv. Old Blush</strain>
    </source>
</reference>
<dbReference type="SMART" id="SM00028">
    <property type="entry name" value="TPR"/>
    <property type="match status" value="1"/>
</dbReference>
<dbReference type="SUPFAM" id="SSF48452">
    <property type="entry name" value="TPR-like"/>
    <property type="match status" value="1"/>
</dbReference>
<dbReference type="STRING" id="74649.A0A2P6PXN8"/>
<dbReference type="InterPro" id="IPR011990">
    <property type="entry name" value="TPR-like_helical_dom_sf"/>
</dbReference>
<dbReference type="InterPro" id="IPR052658">
    <property type="entry name" value="TPR-containing"/>
</dbReference>
<dbReference type="Gene3D" id="1.25.40.10">
    <property type="entry name" value="Tetratricopeptide repeat domain"/>
    <property type="match status" value="1"/>
</dbReference>
<protein>
    <submittedName>
        <fullName evidence="3">Putative 43kDa postsynaptic protein</fullName>
    </submittedName>
</protein>
<evidence type="ECO:0000256" key="1">
    <source>
        <dbReference type="PROSITE-ProRule" id="PRU00339"/>
    </source>
</evidence>
<name>A0A2P6PXN8_ROSCH</name>
<dbReference type="EMBL" id="PDCK01000044">
    <property type="protein sequence ID" value="PRQ26656.1"/>
    <property type="molecule type" value="Genomic_DNA"/>
</dbReference>
<accession>A0A2P6PXN8</accession>
<dbReference type="PROSITE" id="PS50005">
    <property type="entry name" value="TPR"/>
    <property type="match status" value="1"/>
</dbReference>
<dbReference type="PANTHER" id="PTHR15544">
    <property type="entry name" value="OSMOSIS RESPONSIVE FACTOR"/>
    <property type="match status" value="1"/>
</dbReference>
<dbReference type="OMA" id="VFEDFHA"/>
<dbReference type="Proteomes" id="UP000238479">
    <property type="component" value="Chromosome 6"/>
</dbReference>
<sequence>MFIIDNSHASIQVIFSFFTSVQAWVTLGRAQLNFGEPDSAVQSFDKALAIKPDSEEARDDRHTAMNLMKRRKQLHSSGLSPKRNRYAVGDRTDRT</sequence>
<dbReference type="Gramene" id="PRQ26656">
    <property type="protein sequence ID" value="PRQ26656"/>
    <property type="gene ID" value="RchiOBHm_Chr6g0296961"/>
</dbReference>
<evidence type="ECO:0000313" key="3">
    <source>
        <dbReference type="EMBL" id="PRQ26656.1"/>
    </source>
</evidence>
<gene>
    <name evidence="3" type="ORF">RchiOBHm_Chr6g0296961</name>
</gene>
<keyword evidence="1" id="KW-0802">TPR repeat</keyword>
<keyword evidence="4" id="KW-1185">Reference proteome</keyword>
<evidence type="ECO:0000256" key="2">
    <source>
        <dbReference type="SAM" id="MobiDB-lite"/>
    </source>
</evidence>
<proteinExistence type="predicted"/>
<dbReference type="PANTHER" id="PTHR15544:SF0">
    <property type="entry name" value="TETRATRICOPEPTIDE REPEAT PROTEIN 33"/>
    <property type="match status" value="1"/>
</dbReference>
<feature type="repeat" description="TPR" evidence="1">
    <location>
        <begin position="21"/>
        <end position="54"/>
    </location>
</feature>
<dbReference type="AlphaFoldDB" id="A0A2P6PXN8"/>
<dbReference type="Pfam" id="PF13428">
    <property type="entry name" value="TPR_14"/>
    <property type="match status" value="1"/>
</dbReference>
<feature type="region of interest" description="Disordered" evidence="2">
    <location>
        <begin position="70"/>
        <end position="95"/>
    </location>
</feature>
<evidence type="ECO:0000313" key="4">
    <source>
        <dbReference type="Proteomes" id="UP000238479"/>
    </source>
</evidence>
<comment type="caution">
    <text evidence="3">The sequence shown here is derived from an EMBL/GenBank/DDBJ whole genome shotgun (WGS) entry which is preliminary data.</text>
</comment>
<organism evidence="3 4">
    <name type="scientific">Rosa chinensis</name>
    <name type="common">China rose</name>
    <dbReference type="NCBI Taxonomy" id="74649"/>
    <lineage>
        <taxon>Eukaryota</taxon>
        <taxon>Viridiplantae</taxon>
        <taxon>Streptophyta</taxon>
        <taxon>Embryophyta</taxon>
        <taxon>Tracheophyta</taxon>
        <taxon>Spermatophyta</taxon>
        <taxon>Magnoliopsida</taxon>
        <taxon>eudicotyledons</taxon>
        <taxon>Gunneridae</taxon>
        <taxon>Pentapetalae</taxon>
        <taxon>rosids</taxon>
        <taxon>fabids</taxon>
        <taxon>Rosales</taxon>
        <taxon>Rosaceae</taxon>
        <taxon>Rosoideae</taxon>
        <taxon>Rosoideae incertae sedis</taxon>
        <taxon>Rosa</taxon>
    </lineage>
</organism>
<dbReference type="PROSITE" id="PS50293">
    <property type="entry name" value="TPR_REGION"/>
    <property type="match status" value="1"/>
</dbReference>
<dbReference type="InterPro" id="IPR019734">
    <property type="entry name" value="TPR_rpt"/>
</dbReference>